<organism evidence="1 2">
    <name type="scientific">Vibrio comitans NBRC 102076</name>
    <dbReference type="NCBI Taxonomy" id="1219078"/>
    <lineage>
        <taxon>Bacteria</taxon>
        <taxon>Pseudomonadati</taxon>
        <taxon>Pseudomonadota</taxon>
        <taxon>Gammaproteobacteria</taxon>
        <taxon>Vibrionales</taxon>
        <taxon>Vibrionaceae</taxon>
        <taxon>Vibrio</taxon>
    </lineage>
</organism>
<proteinExistence type="predicted"/>
<keyword evidence="2" id="KW-1185">Reference proteome</keyword>
<reference evidence="1 2" key="1">
    <citation type="submission" date="2019-06" db="EMBL/GenBank/DDBJ databases">
        <title>Whole genome shotgun sequence of Vibrio comitans NBRC 102076.</title>
        <authorList>
            <person name="Hosoyama A."/>
            <person name="Uohara A."/>
            <person name="Ohji S."/>
            <person name="Ichikawa N."/>
        </authorList>
    </citation>
    <scope>NUCLEOTIDE SEQUENCE [LARGE SCALE GENOMIC DNA]</scope>
    <source>
        <strain evidence="1 2">NBRC 102076</strain>
    </source>
</reference>
<dbReference type="RefSeq" id="WP_141272310.1">
    <property type="nucleotide sequence ID" value="NZ_BJLH01000015.1"/>
</dbReference>
<dbReference type="AlphaFoldDB" id="A0A4Y3IRV9"/>
<protein>
    <submittedName>
        <fullName evidence="1">Uncharacterized protein</fullName>
    </submittedName>
</protein>
<evidence type="ECO:0000313" key="1">
    <source>
        <dbReference type="EMBL" id="GEA61937.1"/>
    </source>
</evidence>
<accession>A0A4Y3IRV9</accession>
<comment type="caution">
    <text evidence="1">The sequence shown here is derived from an EMBL/GenBank/DDBJ whole genome shotgun (WGS) entry which is preliminary data.</text>
</comment>
<gene>
    <name evidence="1" type="ORF">VCO01S_31300</name>
</gene>
<evidence type="ECO:0000313" key="2">
    <source>
        <dbReference type="Proteomes" id="UP000318242"/>
    </source>
</evidence>
<dbReference type="EMBL" id="BJLH01000015">
    <property type="protein sequence ID" value="GEA61937.1"/>
    <property type="molecule type" value="Genomic_DNA"/>
</dbReference>
<name>A0A4Y3IRV9_9VIBR</name>
<sequence>MIDIDKLLSSISYERTGLRIILQEYYDEFNQAHKKIGILYSSDELDDLANYLYQLRTALIHIEEYDSTEKLIAMERICRREEFPTPNQVITLLTSVFTTNKQIESTLTELRFKESKRKSNYAGQFH</sequence>
<dbReference type="Proteomes" id="UP000318242">
    <property type="component" value="Unassembled WGS sequence"/>
</dbReference>